<gene>
    <name evidence="1" type="ORF">EAG_03213</name>
</gene>
<name>E2B235_CAMFO</name>
<sequence>MVNVVFGRDIALMTVCFEKLLRDREESVENIRHLQIAQVQLQCGYHGISDGWRGLNEKVEVMEGRVGWDGRSWAFVRTPFDLLSFRVQRDPSSLYLDDRMSINKKSRLIRGRVAHLRLVTEKQVFEFKSIAKKYAYYIIPRLRPRDKFIDVRSYLARDLREEEQNCVGRSAYYHRPNWISYLNFDSCSNVLKIGLWHQSLAISNEISNIGNEQYHMENHKRVYPFTCSKVRAAISQKGARCDQQN</sequence>
<accession>E2B235</accession>
<dbReference type="EMBL" id="GL445052">
    <property type="protein sequence ID" value="EFN60248.1"/>
    <property type="molecule type" value="Genomic_DNA"/>
</dbReference>
<organism evidence="2">
    <name type="scientific">Camponotus floridanus</name>
    <name type="common">Florida carpenter ant</name>
    <dbReference type="NCBI Taxonomy" id="104421"/>
    <lineage>
        <taxon>Eukaryota</taxon>
        <taxon>Metazoa</taxon>
        <taxon>Ecdysozoa</taxon>
        <taxon>Arthropoda</taxon>
        <taxon>Hexapoda</taxon>
        <taxon>Insecta</taxon>
        <taxon>Pterygota</taxon>
        <taxon>Neoptera</taxon>
        <taxon>Endopterygota</taxon>
        <taxon>Hymenoptera</taxon>
        <taxon>Apocrita</taxon>
        <taxon>Aculeata</taxon>
        <taxon>Formicoidea</taxon>
        <taxon>Formicidae</taxon>
        <taxon>Formicinae</taxon>
        <taxon>Camponotus</taxon>
    </lineage>
</organism>
<dbReference type="Proteomes" id="UP000000311">
    <property type="component" value="Unassembled WGS sequence"/>
</dbReference>
<evidence type="ECO:0000313" key="2">
    <source>
        <dbReference type="Proteomes" id="UP000000311"/>
    </source>
</evidence>
<evidence type="ECO:0000313" key="1">
    <source>
        <dbReference type="EMBL" id="EFN60248.1"/>
    </source>
</evidence>
<protein>
    <submittedName>
        <fullName evidence="1">Uncharacterized protein</fullName>
    </submittedName>
</protein>
<proteinExistence type="predicted"/>
<dbReference type="InParanoid" id="E2B235"/>
<dbReference type="AlphaFoldDB" id="E2B235"/>
<reference evidence="1 2" key="1">
    <citation type="journal article" date="2010" name="Science">
        <title>Genomic comparison of the ants Camponotus floridanus and Harpegnathos saltator.</title>
        <authorList>
            <person name="Bonasio R."/>
            <person name="Zhang G."/>
            <person name="Ye C."/>
            <person name="Mutti N.S."/>
            <person name="Fang X."/>
            <person name="Qin N."/>
            <person name="Donahue G."/>
            <person name="Yang P."/>
            <person name="Li Q."/>
            <person name="Li C."/>
            <person name="Zhang P."/>
            <person name="Huang Z."/>
            <person name="Berger S.L."/>
            <person name="Reinberg D."/>
            <person name="Wang J."/>
            <person name="Liebig J."/>
        </authorList>
    </citation>
    <scope>NUCLEOTIDE SEQUENCE [LARGE SCALE GENOMIC DNA]</scope>
    <source>
        <strain evidence="2">C129</strain>
    </source>
</reference>
<keyword evidence="2" id="KW-1185">Reference proteome</keyword>